<dbReference type="AlphaFoldDB" id="A0AAN9KNQ4"/>
<evidence type="ECO:0000313" key="1">
    <source>
        <dbReference type="EMBL" id="KAK7321055.1"/>
    </source>
</evidence>
<comment type="caution">
    <text evidence="1">The sequence shown here is derived from an EMBL/GenBank/DDBJ whole genome shotgun (WGS) entry which is preliminary data.</text>
</comment>
<dbReference type="EMBL" id="JAYMYQ010000007">
    <property type="protein sequence ID" value="KAK7321055.1"/>
    <property type="molecule type" value="Genomic_DNA"/>
</dbReference>
<reference evidence="1 2" key="1">
    <citation type="submission" date="2024-01" db="EMBL/GenBank/DDBJ databases">
        <title>The genomes of 5 underutilized Papilionoideae crops provide insights into root nodulation and disease resistanc.</title>
        <authorList>
            <person name="Jiang F."/>
        </authorList>
    </citation>
    <scope>NUCLEOTIDE SEQUENCE [LARGE SCALE GENOMIC DNA]</scope>
    <source>
        <strain evidence="1">LVBAO_FW01</strain>
        <tissue evidence="1">Leaves</tissue>
    </source>
</reference>
<evidence type="ECO:0000313" key="2">
    <source>
        <dbReference type="Proteomes" id="UP001367508"/>
    </source>
</evidence>
<name>A0AAN9KNQ4_CANGL</name>
<organism evidence="1 2">
    <name type="scientific">Canavalia gladiata</name>
    <name type="common">Sword bean</name>
    <name type="synonym">Dolichos gladiatus</name>
    <dbReference type="NCBI Taxonomy" id="3824"/>
    <lineage>
        <taxon>Eukaryota</taxon>
        <taxon>Viridiplantae</taxon>
        <taxon>Streptophyta</taxon>
        <taxon>Embryophyta</taxon>
        <taxon>Tracheophyta</taxon>
        <taxon>Spermatophyta</taxon>
        <taxon>Magnoliopsida</taxon>
        <taxon>eudicotyledons</taxon>
        <taxon>Gunneridae</taxon>
        <taxon>Pentapetalae</taxon>
        <taxon>rosids</taxon>
        <taxon>fabids</taxon>
        <taxon>Fabales</taxon>
        <taxon>Fabaceae</taxon>
        <taxon>Papilionoideae</taxon>
        <taxon>50 kb inversion clade</taxon>
        <taxon>NPAAA clade</taxon>
        <taxon>indigoferoid/millettioid clade</taxon>
        <taxon>Phaseoleae</taxon>
        <taxon>Canavalia</taxon>
    </lineage>
</organism>
<sequence>MCSHRLGSEGNIQRLLECAELGLKARIIDVGTGMDNACFGAVMIIPMYARDMTSKALLLAIYSQVLQLPLDVFIYACAGYNQYPSIYIEGASSWVIFPHCVRDIYYNLEARSSYPASPTVVPCMGMSRSSFSVHVCMLGRQPLGCCLSVVSRACIVVELSMLQERMALMDSTTFQTTFVHYKKLAIKDNTLKIFKNPKTLACHTHTGTFGMDLIVLDMALQPFDLRVVVTISQQQPPWVLLIFNLELFLGESFSSHSASQFFFQQKPAKEQKTQTQAPPREE</sequence>
<accession>A0AAN9KNQ4</accession>
<keyword evidence="2" id="KW-1185">Reference proteome</keyword>
<gene>
    <name evidence="1" type="ORF">VNO77_31205</name>
</gene>
<proteinExistence type="predicted"/>
<protein>
    <submittedName>
        <fullName evidence="1">Uncharacterized protein</fullName>
    </submittedName>
</protein>
<dbReference type="Proteomes" id="UP001367508">
    <property type="component" value="Unassembled WGS sequence"/>
</dbReference>